<dbReference type="Pfam" id="PF13439">
    <property type="entry name" value="Glyco_transf_4"/>
    <property type="match status" value="1"/>
</dbReference>
<dbReference type="Gene3D" id="3.40.50.2000">
    <property type="entry name" value="Glycogen Phosphorylase B"/>
    <property type="match status" value="2"/>
</dbReference>
<gene>
    <name evidence="4" type="primary">wcuF</name>
</gene>
<reference evidence="4" key="1">
    <citation type="submission" date="2014-04" db="EMBL/GenBank/DDBJ databases">
        <authorList>
            <person name="Harrison E."/>
        </authorList>
    </citation>
    <scope>NUCLEOTIDE SEQUENCE</scope>
    <source>
        <strain evidence="4">3454-70</strain>
    </source>
</reference>
<evidence type="ECO:0000259" key="2">
    <source>
        <dbReference type="Pfam" id="PF00534"/>
    </source>
</evidence>
<dbReference type="GO" id="GO:0016757">
    <property type="term" value="F:glycosyltransferase activity"/>
    <property type="evidence" value="ECO:0007669"/>
    <property type="project" value="InterPro"/>
</dbReference>
<accession>A0A0P0YT23</accession>
<feature type="domain" description="Glycosyl transferase family 1" evidence="2">
    <location>
        <begin position="182"/>
        <end position="327"/>
    </location>
</feature>
<dbReference type="InterPro" id="IPR028098">
    <property type="entry name" value="Glyco_trans_4-like_N"/>
</dbReference>
<dbReference type="InterPro" id="IPR001296">
    <property type="entry name" value="Glyco_trans_1"/>
</dbReference>
<evidence type="ECO:0000259" key="3">
    <source>
        <dbReference type="Pfam" id="PF13439"/>
    </source>
</evidence>
<dbReference type="PANTHER" id="PTHR46401:SF2">
    <property type="entry name" value="GLYCOSYLTRANSFERASE WBBK-RELATED"/>
    <property type="match status" value="1"/>
</dbReference>
<dbReference type="Pfam" id="PF00534">
    <property type="entry name" value="Glycos_transf_1"/>
    <property type="match status" value="1"/>
</dbReference>
<name>A0A0P0YT23_9ENTR</name>
<dbReference type="SUPFAM" id="SSF53756">
    <property type="entry name" value="UDP-Glycosyltransferase/glycogen phosphorylase"/>
    <property type="match status" value="1"/>
</dbReference>
<dbReference type="PANTHER" id="PTHR46401">
    <property type="entry name" value="GLYCOSYLTRANSFERASE WBBK-RELATED"/>
    <property type="match status" value="1"/>
</dbReference>
<sequence length="365" mass="41619">MRIFHIAETIKGGVGTVMDSLIANQQENSLIEKVICLVPKQHADNLCKVHSENIFTFERNKRGIISLLLFVLKFLQMMGKEKFDVIHLHSSFAGILCRVLLIFSRKHRRIKIIYSPHAFSFLMDCGRIKKRLYANIEVFLSKMCDKIICVSNNEYYAALDVGIPQDKLVVVHNGVDIKKDVVFKKINNEEPDFKVLFVGRFDYQKGIDVLLDSISLLSKESNIIFELVGDFVNNQNDMQSLLDKCQDNNIKLCGWLTPDNLSEKYMRADCIVIPSRWEGFAMVPLEAMSYGVPIVASDIDAFREIIEDNVTGVLFKNGDCNSLSSVLLNIRSLDLASMRNKAYELFIKDYTSDKMNQKTIAVYTS</sequence>
<proteinExistence type="predicted"/>
<dbReference type="AlphaFoldDB" id="A0A0P0YT23"/>
<dbReference type="GO" id="GO:0009103">
    <property type="term" value="P:lipopolysaccharide biosynthetic process"/>
    <property type="evidence" value="ECO:0007669"/>
    <property type="project" value="TreeGrafter"/>
</dbReference>
<organism evidence="4">
    <name type="scientific">Klebsiella sp. 3454-70</name>
    <dbReference type="NCBI Taxonomy" id="1497843"/>
    <lineage>
        <taxon>Bacteria</taxon>
        <taxon>Pseudomonadati</taxon>
        <taxon>Pseudomonadota</taxon>
        <taxon>Gammaproteobacteria</taxon>
        <taxon>Enterobacterales</taxon>
        <taxon>Enterobacteriaceae</taxon>
        <taxon>Klebsiella/Raoultella group</taxon>
        <taxon>Klebsiella</taxon>
    </lineage>
</organism>
<dbReference type="EMBL" id="AB924613">
    <property type="protein sequence ID" value="BAT24453.1"/>
    <property type="molecule type" value="Genomic_DNA"/>
</dbReference>
<evidence type="ECO:0000313" key="4">
    <source>
        <dbReference type="EMBL" id="BAT24453.1"/>
    </source>
</evidence>
<feature type="domain" description="Glycosyltransferase subfamily 4-like N-terminal" evidence="3">
    <location>
        <begin position="12"/>
        <end position="178"/>
    </location>
</feature>
<keyword evidence="1 4" id="KW-0808">Transferase</keyword>
<evidence type="ECO:0000256" key="1">
    <source>
        <dbReference type="ARBA" id="ARBA00022679"/>
    </source>
</evidence>
<protein>
    <submittedName>
        <fullName evidence="4">Glycosyl transferase family 1 protein</fullName>
    </submittedName>
</protein>
<reference evidence="4" key="2">
    <citation type="journal article" date="2015" name="Sci. Rep.">
        <title>Genetic analysis of capsular polysaccharide synthesis gene clusters in 79 capsular types of Klebsiella spp.</title>
        <authorList>
            <person name="Pan Y.J."/>
            <person name="Lin T.L."/>
            <person name="Chen C.T."/>
            <person name="Chen Y.Y."/>
            <person name="Hsieh P.F."/>
            <person name="Hsu C.R."/>
            <person name="Wu M.C."/>
            <person name="Wang J.T."/>
        </authorList>
    </citation>
    <scope>NUCLEOTIDE SEQUENCE</scope>
    <source>
        <strain evidence="4">3454-70</strain>
    </source>
</reference>